<evidence type="ECO:0000259" key="16">
    <source>
        <dbReference type="PROSITE" id="PS50885"/>
    </source>
</evidence>
<dbReference type="SMART" id="SM00387">
    <property type="entry name" value="HATPase_c"/>
    <property type="match status" value="1"/>
</dbReference>
<evidence type="ECO:0000313" key="18">
    <source>
        <dbReference type="Proteomes" id="UP001079657"/>
    </source>
</evidence>
<dbReference type="Pfam" id="PF02518">
    <property type="entry name" value="HATPase_c"/>
    <property type="match status" value="1"/>
</dbReference>
<keyword evidence="4" id="KW-1003">Cell membrane</keyword>
<feature type="transmembrane region" description="Helical" evidence="14">
    <location>
        <begin position="6"/>
        <end position="33"/>
    </location>
</feature>
<evidence type="ECO:0000256" key="6">
    <source>
        <dbReference type="ARBA" id="ARBA00022679"/>
    </source>
</evidence>
<protein>
    <recommendedName>
        <fullName evidence="3">histidine kinase</fullName>
        <ecNumber evidence="3">2.7.13.3</ecNumber>
    </recommendedName>
</protein>
<dbReference type="InterPro" id="IPR003660">
    <property type="entry name" value="HAMP_dom"/>
</dbReference>
<comment type="catalytic activity">
    <reaction evidence="1">
        <text>ATP + protein L-histidine = ADP + protein N-phospho-L-histidine.</text>
        <dbReference type="EC" id="2.7.13.3"/>
    </reaction>
</comment>
<keyword evidence="10" id="KW-0067">ATP-binding</keyword>
<keyword evidence="13 14" id="KW-0472">Membrane</keyword>
<dbReference type="Pfam" id="PF00512">
    <property type="entry name" value="HisKA"/>
    <property type="match status" value="1"/>
</dbReference>
<evidence type="ECO:0000256" key="3">
    <source>
        <dbReference type="ARBA" id="ARBA00012438"/>
    </source>
</evidence>
<evidence type="ECO:0000256" key="1">
    <source>
        <dbReference type="ARBA" id="ARBA00000085"/>
    </source>
</evidence>
<dbReference type="SMART" id="SM00304">
    <property type="entry name" value="HAMP"/>
    <property type="match status" value="1"/>
</dbReference>
<dbReference type="PANTHER" id="PTHR45528">
    <property type="entry name" value="SENSOR HISTIDINE KINASE CPXA"/>
    <property type="match status" value="1"/>
</dbReference>
<keyword evidence="18" id="KW-1185">Reference proteome</keyword>
<evidence type="ECO:0000259" key="15">
    <source>
        <dbReference type="PROSITE" id="PS50109"/>
    </source>
</evidence>
<keyword evidence="11 14" id="KW-1133">Transmembrane helix</keyword>
<keyword evidence="8" id="KW-0547">Nucleotide-binding</keyword>
<evidence type="ECO:0000313" key="17">
    <source>
        <dbReference type="EMBL" id="MCY6369098.1"/>
    </source>
</evidence>
<evidence type="ECO:0000256" key="14">
    <source>
        <dbReference type="SAM" id="Phobius"/>
    </source>
</evidence>
<dbReference type="InterPro" id="IPR005467">
    <property type="entry name" value="His_kinase_dom"/>
</dbReference>
<organism evidence="17 18">
    <name type="scientific">Clostridium ganghwense</name>
    <dbReference type="NCBI Taxonomy" id="312089"/>
    <lineage>
        <taxon>Bacteria</taxon>
        <taxon>Bacillati</taxon>
        <taxon>Bacillota</taxon>
        <taxon>Clostridia</taxon>
        <taxon>Eubacteriales</taxon>
        <taxon>Clostridiaceae</taxon>
        <taxon>Clostridium</taxon>
    </lineage>
</organism>
<accession>A0ABT4CJ68</accession>
<evidence type="ECO:0000256" key="2">
    <source>
        <dbReference type="ARBA" id="ARBA00004651"/>
    </source>
</evidence>
<dbReference type="Pfam" id="PF00672">
    <property type="entry name" value="HAMP"/>
    <property type="match status" value="1"/>
</dbReference>
<evidence type="ECO:0000256" key="10">
    <source>
        <dbReference type="ARBA" id="ARBA00022840"/>
    </source>
</evidence>
<dbReference type="PROSITE" id="PS50885">
    <property type="entry name" value="HAMP"/>
    <property type="match status" value="1"/>
</dbReference>
<evidence type="ECO:0000256" key="11">
    <source>
        <dbReference type="ARBA" id="ARBA00022989"/>
    </source>
</evidence>
<keyword evidence="12" id="KW-0902">Two-component regulatory system</keyword>
<name>A0ABT4CJ68_9CLOT</name>
<dbReference type="Gene3D" id="3.30.565.10">
    <property type="entry name" value="Histidine kinase-like ATPase, C-terminal domain"/>
    <property type="match status" value="1"/>
</dbReference>
<evidence type="ECO:0000256" key="13">
    <source>
        <dbReference type="ARBA" id="ARBA00023136"/>
    </source>
</evidence>
<dbReference type="InterPro" id="IPR050398">
    <property type="entry name" value="HssS/ArlS-like"/>
</dbReference>
<evidence type="ECO:0000256" key="5">
    <source>
        <dbReference type="ARBA" id="ARBA00022553"/>
    </source>
</evidence>
<evidence type="ECO:0000256" key="4">
    <source>
        <dbReference type="ARBA" id="ARBA00022475"/>
    </source>
</evidence>
<keyword evidence="9 17" id="KW-0418">Kinase</keyword>
<comment type="caution">
    <text evidence="17">The sequence shown here is derived from an EMBL/GenBank/DDBJ whole genome shotgun (WGS) entry which is preliminary data.</text>
</comment>
<dbReference type="SUPFAM" id="SSF47384">
    <property type="entry name" value="Homodimeric domain of signal transducing histidine kinase"/>
    <property type="match status" value="1"/>
</dbReference>
<reference evidence="17" key="1">
    <citation type="submission" date="2022-12" db="EMBL/GenBank/DDBJ databases">
        <authorList>
            <person name="Wang J."/>
        </authorList>
    </citation>
    <scope>NUCLEOTIDE SEQUENCE</scope>
    <source>
        <strain evidence="17">HY-42-06</strain>
    </source>
</reference>
<evidence type="ECO:0000256" key="9">
    <source>
        <dbReference type="ARBA" id="ARBA00022777"/>
    </source>
</evidence>
<dbReference type="SUPFAM" id="SSF55874">
    <property type="entry name" value="ATPase domain of HSP90 chaperone/DNA topoisomerase II/histidine kinase"/>
    <property type="match status" value="1"/>
</dbReference>
<comment type="subcellular location">
    <subcellularLocation>
        <location evidence="2">Cell membrane</location>
        <topology evidence="2">Multi-pass membrane protein</topology>
    </subcellularLocation>
</comment>
<dbReference type="EC" id="2.7.13.3" evidence="3"/>
<dbReference type="InterPro" id="IPR003661">
    <property type="entry name" value="HisK_dim/P_dom"/>
</dbReference>
<keyword evidence="6" id="KW-0808">Transferase</keyword>
<dbReference type="Gene3D" id="6.10.340.10">
    <property type="match status" value="1"/>
</dbReference>
<feature type="domain" description="HAMP" evidence="16">
    <location>
        <begin position="193"/>
        <end position="245"/>
    </location>
</feature>
<dbReference type="EMBL" id="JAPQES010000001">
    <property type="protein sequence ID" value="MCY6369098.1"/>
    <property type="molecule type" value="Genomic_DNA"/>
</dbReference>
<proteinExistence type="predicted"/>
<feature type="domain" description="Histidine kinase" evidence="15">
    <location>
        <begin position="253"/>
        <end position="457"/>
    </location>
</feature>
<dbReference type="InterPro" id="IPR036097">
    <property type="entry name" value="HisK_dim/P_sf"/>
</dbReference>
<dbReference type="GO" id="GO:0016301">
    <property type="term" value="F:kinase activity"/>
    <property type="evidence" value="ECO:0007669"/>
    <property type="project" value="UniProtKB-KW"/>
</dbReference>
<keyword evidence="7 14" id="KW-0812">Transmembrane</keyword>
<dbReference type="CDD" id="cd00082">
    <property type="entry name" value="HisKA"/>
    <property type="match status" value="1"/>
</dbReference>
<dbReference type="Gene3D" id="1.10.287.130">
    <property type="match status" value="1"/>
</dbReference>
<feature type="transmembrane region" description="Helical" evidence="14">
    <location>
        <begin position="173"/>
        <end position="195"/>
    </location>
</feature>
<dbReference type="InterPro" id="IPR003594">
    <property type="entry name" value="HATPase_dom"/>
</dbReference>
<dbReference type="InterPro" id="IPR036890">
    <property type="entry name" value="HATPase_C_sf"/>
</dbReference>
<sequence>MKNKSLVFQIWIVIAGIILGLSIILSVVFPFALRNFFTEESYKTIEAAQARVIYGKIKKDLFRDENNVKLEKNLDIREVAHIRYVSGAKNEGAKLRVSKLIKYYNLPVKFWGEVLKQARNQQEESKRYVKNIRNKKIFYVIRKYNHKGRQEFIFSYMGDTYRNSLARELLKKLMLITTITILISLFLAVCFAKYLTRPLIKLEKSVKRIAKREWDEPINIDRKDEIGSLSNSIEYMRRELIKRDEAQQSMLQNISHELKTPVMVIRSYSEAIEDGIFPKGDLKSTINVINDEAKRLQKRIGDLIYLSKLEYMSRHEIPKKTIDLRELMEEIIEKFQVANTSIEWKIQLENINILGIKEQWNVVVENLLDNAMRYTKEEIRISLYSKEKFAFICVHNDGEAIDDVLIDNLFDKFKKGKKGKFGLGMSIVKTIVNFHKGEISAVNEKDGVSFYIKIEKV</sequence>
<evidence type="ECO:0000256" key="8">
    <source>
        <dbReference type="ARBA" id="ARBA00022741"/>
    </source>
</evidence>
<keyword evidence="5" id="KW-0597">Phosphoprotein</keyword>
<dbReference type="RefSeq" id="WP_268047423.1">
    <property type="nucleotide sequence ID" value="NZ_JAPQES010000001.1"/>
</dbReference>
<dbReference type="PROSITE" id="PS50109">
    <property type="entry name" value="HIS_KIN"/>
    <property type="match status" value="1"/>
</dbReference>
<dbReference type="PANTHER" id="PTHR45528:SF1">
    <property type="entry name" value="SENSOR HISTIDINE KINASE CPXA"/>
    <property type="match status" value="1"/>
</dbReference>
<evidence type="ECO:0000256" key="12">
    <source>
        <dbReference type="ARBA" id="ARBA00023012"/>
    </source>
</evidence>
<dbReference type="Proteomes" id="UP001079657">
    <property type="component" value="Unassembled WGS sequence"/>
</dbReference>
<gene>
    <name evidence="17" type="ORF">OXH55_00370</name>
</gene>
<dbReference type="CDD" id="cd06225">
    <property type="entry name" value="HAMP"/>
    <property type="match status" value="1"/>
</dbReference>
<evidence type="ECO:0000256" key="7">
    <source>
        <dbReference type="ARBA" id="ARBA00022692"/>
    </source>
</evidence>
<dbReference type="SMART" id="SM00388">
    <property type="entry name" value="HisKA"/>
    <property type="match status" value="1"/>
</dbReference>
<dbReference type="SUPFAM" id="SSF158472">
    <property type="entry name" value="HAMP domain-like"/>
    <property type="match status" value="1"/>
</dbReference>